<organism evidence="1 2">
    <name type="scientific">Halteria grandinella</name>
    <dbReference type="NCBI Taxonomy" id="5974"/>
    <lineage>
        <taxon>Eukaryota</taxon>
        <taxon>Sar</taxon>
        <taxon>Alveolata</taxon>
        <taxon>Ciliophora</taxon>
        <taxon>Intramacronucleata</taxon>
        <taxon>Spirotrichea</taxon>
        <taxon>Stichotrichia</taxon>
        <taxon>Sporadotrichida</taxon>
        <taxon>Halteriidae</taxon>
        <taxon>Halteria</taxon>
    </lineage>
</organism>
<evidence type="ECO:0000313" key="2">
    <source>
        <dbReference type="Proteomes" id="UP000785679"/>
    </source>
</evidence>
<accession>A0A8J8NBY1</accession>
<evidence type="ECO:0000313" key="1">
    <source>
        <dbReference type="EMBL" id="TNV72043.1"/>
    </source>
</evidence>
<dbReference type="EMBL" id="RRYP01024710">
    <property type="protein sequence ID" value="TNV72043.1"/>
    <property type="molecule type" value="Genomic_DNA"/>
</dbReference>
<sequence length="137" mass="15485">MFCIVMRILTGNRVGLVNTNFLAAALPSKPYQQTICPLVTPPSRIGCPRELQTYICTVSPDSQTKRAMPVLMSTSQVLQGFKVMAEVKPRSLKFWVSKSVEVQSKQLGRCVASWALMWRAPRKRRSNQPCKNILQLF</sequence>
<gene>
    <name evidence="1" type="ORF">FGO68_gene17330</name>
</gene>
<dbReference type="Proteomes" id="UP000785679">
    <property type="component" value="Unassembled WGS sequence"/>
</dbReference>
<keyword evidence="2" id="KW-1185">Reference proteome</keyword>
<proteinExistence type="predicted"/>
<reference evidence="1" key="1">
    <citation type="submission" date="2019-06" db="EMBL/GenBank/DDBJ databases">
        <authorList>
            <person name="Zheng W."/>
        </authorList>
    </citation>
    <scope>NUCLEOTIDE SEQUENCE</scope>
    <source>
        <strain evidence="1">QDHG01</strain>
    </source>
</reference>
<comment type="caution">
    <text evidence="1">The sequence shown here is derived from an EMBL/GenBank/DDBJ whole genome shotgun (WGS) entry which is preliminary data.</text>
</comment>
<protein>
    <submittedName>
        <fullName evidence="1">Uncharacterized protein</fullName>
    </submittedName>
</protein>
<name>A0A8J8NBY1_HALGN</name>
<dbReference type="AlphaFoldDB" id="A0A8J8NBY1"/>